<dbReference type="EMBL" id="CP007806">
    <property type="protein sequence ID" value="AIG25741.1"/>
    <property type="molecule type" value="Genomic_DNA"/>
</dbReference>
<dbReference type="KEGG" id="blr:BRLA_c014020"/>
<dbReference type="PANTHER" id="PTHR30249:SF0">
    <property type="entry name" value="PLASTIDAL GLYCOLATE_GLYCERATE TRANSLOCATOR 1, CHLOROPLASTIC"/>
    <property type="match status" value="1"/>
</dbReference>
<name>A0A075R2X3_BRELA</name>
<dbReference type="RefSeq" id="WP_003338211.1">
    <property type="nucleotide sequence ID" value="NZ_CP007806.1"/>
</dbReference>
<dbReference type="HOGENOM" id="CLU_082099_1_0_9"/>
<keyword evidence="3 5" id="KW-1133">Transmembrane helix</keyword>
<feature type="transmembrane region" description="Helical" evidence="5">
    <location>
        <begin position="202"/>
        <end position="222"/>
    </location>
</feature>
<feature type="transmembrane region" description="Helical" evidence="5">
    <location>
        <begin position="132"/>
        <end position="159"/>
    </location>
</feature>
<comment type="subcellular location">
    <subcellularLocation>
        <location evidence="1">Membrane</location>
        <topology evidence="1">Multi-pass membrane protein</topology>
    </subcellularLocation>
</comment>
<dbReference type="PANTHER" id="PTHR30249">
    <property type="entry name" value="PUTATIVE SEROTONIN TRANSPORTER"/>
    <property type="match status" value="1"/>
</dbReference>
<dbReference type="GO" id="GO:0016020">
    <property type="term" value="C:membrane"/>
    <property type="evidence" value="ECO:0007669"/>
    <property type="project" value="UniProtKB-SubCell"/>
</dbReference>
<keyword evidence="2 5" id="KW-0812">Transmembrane</keyword>
<protein>
    <submittedName>
        <fullName evidence="6">Inner membrane protein YohK</fullName>
    </submittedName>
</protein>
<evidence type="ECO:0000256" key="1">
    <source>
        <dbReference type="ARBA" id="ARBA00004141"/>
    </source>
</evidence>
<feature type="transmembrane region" description="Helical" evidence="5">
    <location>
        <begin position="86"/>
        <end position="111"/>
    </location>
</feature>
<evidence type="ECO:0000256" key="2">
    <source>
        <dbReference type="ARBA" id="ARBA00022692"/>
    </source>
</evidence>
<dbReference type="Proteomes" id="UP000005850">
    <property type="component" value="Chromosome"/>
</dbReference>
<proteinExistence type="predicted"/>
<dbReference type="InterPro" id="IPR007300">
    <property type="entry name" value="CidB/LrgB"/>
</dbReference>
<accession>A0A075R2X3</accession>
<feature type="transmembrane region" description="Helical" evidence="5">
    <location>
        <begin position="56"/>
        <end position="74"/>
    </location>
</feature>
<keyword evidence="7" id="KW-1185">Reference proteome</keyword>
<dbReference type="Pfam" id="PF04172">
    <property type="entry name" value="LrgB"/>
    <property type="match status" value="1"/>
</dbReference>
<dbReference type="STRING" id="1042163.BRLA_c014020"/>
<evidence type="ECO:0000256" key="3">
    <source>
        <dbReference type="ARBA" id="ARBA00022989"/>
    </source>
</evidence>
<feature type="transmembrane region" description="Helical" evidence="5">
    <location>
        <begin position="27"/>
        <end position="44"/>
    </location>
</feature>
<dbReference type="eggNOG" id="COG1346">
    <property type="taxonomic scope" value="Bacteria"/>
</dbReference>
<sequence length="223" mass="23988">MWEVIAILLTLAGYMVAKMVSKKYPFVQPMIAASILVWLVWWLINSDWQLYDKGGSYISFFLGPATVALAIPLAKQFKQVLELWKAILAGVASGCIVAISSSWFMIWIMGGDQTLIRSMISKSVTTPISVELTNTIGGIPALAALFTAVTGIVGSLLYRLVIRVGRISDDWAIGLAVGTSAHAVGTAGMMNQSQRKAAASSLAMILAGIITSIYFIPIQMLLS</sequence>
<organism evidence="6 7">
    <name type="scientific">Brevibacillus laterosporus LMG 15441</name>
    <dbReference type="NCBI Taxonomy" id="1042163"/>
    <lineage>
        <taxon>Bacteria</taxon>
        <taxon>Bacillati</taxon>
        <taxon>Bacillota</taxon>
        <taxon>Bacilli</taxon>
        <taxon>Bacillales</taxon>
        <taxon>Paenibacillaceae</taxon>
        <taxon>Brevibacillus</taxon>
    </lineage>
</organism>
<evidence type="ECO:0000313" key="7">
    <source>
        <dbReference type="Proteomes" id="UP000005850"/>
    </source>
</evidence>
<keyword evidence="4 5" id="KW-0472">Membrane</keyword>
<evidence type="ECO:0000256" key="4">
    <source>
        <dbReference type="ARBA" id="ARBA00023136"/>
    </source>
</evidence>
<evidence type="ECO:0000313" key="6">
    <source>
        <dbReference type="EMBL" id="AIG25741.1"/>
    </source>
</evidence>
<dbReference type="AlphaFoldDB" id="A0A075R2X3"/>
<evidence type="ECO:0000256" key="5">
    <source>
        <dbReference type="SAM" id="Phobius"/>
    </source>
</evidence>
<reference evidence="6 7" key="1">
    <citation type="journal article" date="2011" name="J. Bacteriol.">
        <title>Genome sequence of Brevibacillus laterosporus LMG 15441, a pathogen of invertebrates.</title>
        <authorList>
            <person name="Djukic M."/>
            <person name="Poehlein A."/>
            <person name="Thurmer A."/>
            <person name="Daniel R."/>
        </authorList>
    </citation>
    <scope>NUCLEOTIDE SEQUENCE [LARGE SCALE GENOMIC DNA]</scope>
    <source>
        <strain evidence="6 7">LMG 15441</strain>
    </source>
</reference>
<gene>
    <name evidence="6" type="primary">yohK</name>
    <name evidence="6" type="ORF">BRLA_c014020</name>
</gene>